<dbReference type="SUPFAM" id="SSF51445">
    <property type="entry name" value="(Trans)glycosidases"/>
    <property type="match status" value="1"/>
</dbReference>
<dbReference type="CDD" id="cd06543">
    <property type="entry name" value="GH18_PF-ChiA-like"/>
    <property type="match status" value="1"/>
</dbReference>
<comment type="caution">
    <text evidence="4">The sequence shown here is derived from an EMBL/GenBank/DDBJ whole genome shotgun (WGS) entry which is preliminary data.</text>
</comment>
<dbReference type="GeneID" id="79947363"/>
<feature type="compositionally biased region" description="Polar residues" evidence="1">
    <location>
        <begin position="95"/>
        <end position="114"/>
    </location>
</feature>
<dbReference type="Pfam" id="PF00704">
    <property type="entry name" value="Glyco_hydro_18"/>
    <property type="match status" value="1"/>
</dbReference>
<evidence type="ECO:0000259" key="2">
    <source>
        <dbReference type="PROSITE" id="PS50093"/>
    </source>
</evidence>
<dbReference type="PANTHER" id="PTHR42976">
    <property type="entry name" value="BIFUNCTIONAL CHITINASE/LYSOZYME-RELATED"/>
    <property type="match status" value="1"/>
</dbReference>
<dbReference type="PANTHER" id="PTHR42976:SF1">
    <property type="entry name" value="GH18 DOMAIN-CONTAINING PROTEIN-RELATED"/>
    <property type="match status" value="1"/>
</dbReference>
<dbReference type="RefSeq" id="WP_278002481.1">
    <property type="nucleotide sequence ID" value="NZ_CP109979.1"/>
</dbReference>
<dbReference type="SUPFAM" id="SSF49299">
    <property type="entry name" value="PKD domain"/>
    <property type="match status" value="1"/>
</dbReference>
<dbReference type="Proteomes" id="UP001596417">
    <property type="component" value="Unassembled WGS sequence"/>
</dbReference>
<organism evidence="4 5">
    <name type="scientific">Halocatena marina</name>
    <dbReference type="NCBI Taxonomy" id="2934937"/>
    <lineage>
        <taxon>Archaea</taxon>
        <taxon>Methanobacteriati</taxon>
        <taxon>Methanobacteriota</taxon>
        <taxon>Stenosarchaea group</taxon>
        <taxon>Halobacteria</taxon>
        <taxon>Halobacteriales</taxon>
        <taxon>Natronomonadaceae</taxon>
        <taxon>Halocatena</taxon>
    </lineage>
</organism>
<feature type="compositionally biased region" description="Low complexity" evidence="1">
    <location>
        <begin position="115"/>
        <end position="125"/>
    </location>
</feature>
<reference evidence="4 5" key="1">
    <citation type="journal article" date="2019" name="Int. J. Syst. Evol. Microbiol.">
        <title>The Global Catalogue of Microorganisms (GCM) 10K type strain sequencing project: providing services to taxonomists for standard genome sequencing and annotation.</title>
        <authorList>
            <consortium name="The Broad Institute Genomics Platform"/>
            <consortium name="The Broad Institute Genome Sequencing Center for Infectious Disease"/>
            <person name="Wu L."/>
            <person name="Ma J."/>
        </authorList>
    </citation>
    <scope>NUCLEOTIDE SEQUENCE [LARGE SCALE GENOMIC DNA]</scope>
    <source>
        <strain evidence="4 5">RDMS1</strain>
    </source>
</reference>
<dbReference type="Gene3D" id="2.10.10.20">
    <property type="entry name" value="Carbohydrate-binding module superfamily 5/12"/>
    <property type="match status" value="1"/>
</dbReference>
<protein>
    <submittedName>
        <fullName evidence="4">PKD domain-containing protein</fullName>
    </submittedName>
</protein>
<dbReference type="Pfam" id="PF18911">
    <property type="entry name" value="PKD_4"/>
    <property type="match status" value="1"/>
</dbReference>
<dbReference type="InterPro" id="IPR013783">
    <property type="entry name" value="Ig-like_fold"/>
</dbReference>
<keyword evidence="5" id="KW-1185">Reference proteome</keyword>
<sequence>MKLTRRSILRKASTLPALTLGASGFAAAADCSSSPTWDAATLYAVGDRVHHSDQNGIEVLWEAELESRNAEPSRDSAYWNYVGDCGSGGGDNEAPTASFTTSPASPAPEQQVSFDASGSSDADGSINSYEWDFTSDGTTDATEQTATHTYTTAGDYLVTLTVTDDAGATAASSTTITVQADGGGTTGDSMFAPFDHMTTNPETNLIDHYQQAGNDAVAAAFVLSDGNGNAAWDGAADMLVGEAGLVSEIQAYQDQGGSVIVSFGGAVGTMIAQDTTDIAKIKREYQRVIDTYGVTHLDFDIESADEAAVDRRNQALAELQAENTVHVSYTLRCQTTGLTSHGQYVVENAKSHGVDLETINIMTMNYGWVPPNASTIKDSATGTHSDLTSIFPNKSSSEIWGMIGITPMIGVNNVGGTHELADAQEVASFAQNKGIGFVSLWSLDRDNGGCPDGSVSATCSGISQDPYEFSHIYNQVQ</sequence>
<dbReference type="InterPro" id="IPR017853">
    <property type="entry name" value="GH"/>
</dbReference>
<dbReference type="InterPro" id="IPR035986">
    <property type="entry name" value="PKD_dom_sf"/>
</dbReference>
<dbReference type="CDD" id="cd00146">
    <property type="entry name" value="PKD"/>
    <property type="match status" value="1"/>
</dbReference>
<dbReference type="InterPro" id="IPR006311">
    <property type="entry name" value="TAT_signal"/>
</dbReference>
<proteinExistence type="predicted"/>
<evidence type="ECO:0000256" key="1">
    <source>
        <dbReference type="SAM" id="MobiDB-lite"/>
    </source>
</evidence>
<dbReference type="InterPro" id="IPR022409">
    <property type="entry name" value="PKD/Chitinase_dom"/>
</dbReference>
<feature type="domain" description="PKD" evidence="2">
    <location>
        <begin position="95"/>
        <end position="185"/>
    </location>
</feature>
<dbReference type="AlphaFoldDB" id="A0ABD5YJ49"/>
<feature type="region of interest" description="Disordered" evidence="1">
    <location>
        <begin position="90"/>
        <end position="129"/>
    </location>
</feature>
<dbReference type="Gene3D" id="3.20.20.80">
    <property type="entry name" value="Glycosidases"/>
    <property type="match status" value="1"/>
</dbReference>
<accession>A0ABD5YJ49</accession>
<dbReference type="SMART" id="SM00089">
    <property type="entry name" value="PKD"/>
    <property type="match status" value="1"/>
</dbReference>
<dbReference type="PROSITE" id="PS51910">
    <property type="entry name" value="GH18_2"/>
    <property type="match status" value="1"/>
</dbReference>
<dbReference type="InterPro" id="IPR052750">
    <property type="entry name" value="GH18_Chitinase"/>
</dbReference>
<dbReference type="PROSITE" id="PS50093">
    <property type="entry name" value="PKD"/>
    <property type="match status" value="1"/>
</dbReference>
<evidence type="ECO:0000313" key="4">
    <source>
        <dbReference type="EMBL" id="MFC7189389.1"/>
    </source>
</evidence>
<dbReference type="EMBL" id="JBHTAX010000001">
    <property type="protein sequence ID" value="MFC7189389.1"/>
    <property type="molecule type" value="Genomic_DNA"/>
</dbReference>
<dbReference type="InterPro" id="IPR001223">
    <property type="entry name" value="Glyco_hydro18_cat"/>
</dbReference>
<dbReference type="InterPro" id="IPR000601">
    <property type="entry name" value="PKD_dom"/>
</dbReference>
<gene>
    <name evidence="4" type="ORF">ACFQL7_05690</name>
</gene>
<evidence type="ECO:0000259" key="3">
    <source>
        <dbReference type="PROSITE" id="PS51910"/>
    </source>
</evidence>
<feature type="domain" description="GH18" evidence="3">
    <location>
        <begin position="188"/>
        <end position="477"/>
    </location>
</feature>
<name>A0ABD5YJ49_9EURY</name>
<evidence type="ECO:0000313" key="5">
    <source>
        <dbReference type="Proteomes" id="UP001596417"/>
    </source>
</evidence>
<dbReference type="PROSITE" id="PS51318">
    <property type="entry name" value="TAT"/>
    <property type="match status" value="1"/>
</dbReference>
<dbReference type="Gene3D" id="2.60.40.10">
    <property type="entry name" value="Immunoglobulins"/>
    <property type="match status" value="1"/>
</dbReference>